<dbReference type="AlphaFoldDB" id="A0A319E9D3"/>
<keyword evidence="3" id="KW-1185">Reference proteome</keyword>
<dbReference type="VEuPathDB" id="FungiDB:BO78DRAFT_420248"/>
<keyword evidence="1" id="KW-0732">Signal</keyword>
<accession>A0A319E9D3</accession>
<evidence type="ECO:0000256" key="1">
    <source>
        <dbReference type="SAM" id="SignalP"/>
    </source>
</evidence>
<protein>
    <recommendedName>
        <fullName evidence="4">Organic solvent tolerance-like N-terminal domain-containing protein</fullName>
    </recommendedName>
</protein>
<reference evidence="2 3" key="1">
    <citation type="submission" date="2018-02" db="EMBL/GenBank/DDBJ databases">
        <title>The genomes of Aspergillus section Nigri reveals drivers in fungal speciation.</title>
        <authorList>
            <consortium name="DOE Joint Genome Institute"/>
            <person name="Vesth T.C."/>
            <person name="Nybo J."/>
            <person name="Theobald S."/>
            <person name="Brandl J."/>
            <person name="Frisvad J.C."/>
            <person name="Nielsen K.F."/>
            <person name="Lyhne E.K."/>
            <person name="Kogle M.E."/>
            <person name="Kuo A."/>
            <person name="Riley R."/>
            <person name="Clum A."/>
            <person name="Nolan M."/>
            <person name="Lipzen A."/>
            <person name="Salamov A."/>
            <person name="Henrissat B."/>
            <person name="Wiebenga A."/>
            <person name="De vries R.P."/>
            <person name="Grigoriev I.V."/>
            <person name="Mortensen U.H."/>
            <person name="Andersen M.R."/>
            <person name="Baker S.E."/>
        </authorList>
    </citation>
    <scope>NUCLEOTIDE SEQUENCE [LARGE SCALE GENOMIC DNA]</scope>
    <source>
        <strain evidence="2 3">CBS 121057</strain>
    </source>
</reference>
<dbReference type="Proteomes" id="UP000248423">
    <property type="component" value="Unassembled WGS sequence"/>
</dbReference>
<sequence>MRHSAIALGLLVTLAVSAPIQDATVEKRADDVYWPAKIRTVEKRGDRATIYRDPKMILNTVEKRDDDMVYADSANALNTVEKRGDRATIYRDPKMILNTVEKREN</sequence>
<proteinExistence type="predicted"/>
<dbReference type="OrthoDB" id="10412798at2759"/>
<evidence type="ECO:0008006" key="4">
    <source>
        <dbReference type="Google" id="ProtNLM"/>
    </source>
</evidence>
<feature type="chain" id="PRO_5016305736" description="Organic solvent tolerance-like N-terminal domain-containing protein" evidence="1">
    <location>
        <begin position="18"/>
        <end position="105"/>
    </location>
</feature>
<organism evidence="2 3">
    <name type="scientific">Aspergillus sclerotiicarbonarius (strain CBS 121057 / IBT 28362)</name>
    <dbReference type="NCBI Taxonomy" id="1448318"/>
    <lineage>
        <taxon>Eukaryota</taxon>
        <taxon>Fungi</taxon>
        <taxon>Dikarya</taxon>
        <taxon>Ascomycota</taxon>
        <taxon>Pezizomycotina</taxon>
        <taxon>Eurotiomycetes</taxon>
        <taxon>Eurotiomycetidae</taxon>
        <taxon>Eurotiales</taxon>
        <taxon>Aspergillaceae</taxon>
        <taxon>Aspergillus</taxon>
        <taxon>Aspergillus subgen. Circumdati</taxon>
    </lineage>
</organism>
<gene>
    <name evidence="2" type="ORF">BO78DRAFT_420248</name>
</gene>
<evidence type="ECO:0000313" key="3">
    <source>
        <dbReference type="Proteomes" id="UP000248423"/>
    </source>
</evidence>
<dbReference type="EMBL" id="KZ826365">
    <property type="protein sequence ID" value="PYI04725.1"/>
    <property type="molecule type" value="Genomic_DNA"/>
</dbReference>
<evidence type="ECO:0000313" key="2">
    <source>
        <dbReference type="EMBL" id="PYI04725.1"/>
    </source>
</evidence>
<feature type="signal peptide" evidence="1">
    <location>
        <begin position="1"/>
        <end position="17"/>
    </location>
</feature>
<name>A0A319E9D3_ASPSB</name>